<feature type="compositionally biased region" description="Basic and acidic residues" evidence="1">
    <location>
        <begin position="289"/>
        <end position="309"/>
    </location>
</feature>
<feature type="compositionally biased region" description="Low complexity" evidence="1">
    <location>
        <begin position="317"/>
        <end position="329"/>
    </location>
</feature>
<feature type="compositionally biased region" description="Polar residues" evidence="1">
    <location>
        <begin position="234"/>
        <end position="248"/>
    </location>
</feature>
<evidence type="ECO:0000313" key="2">
    <source>
        <dbReference type="EMBL" id="VDN40399.1"/>
    </source>
</evidence>
<dbReference type="WBParaSite" id="GPUH_0002271601-mRNA-1">
    <property type="protein sequence ID" value="GPUH_0002271601-mRNA-1"/>
    <property type="gene ID" value="GPUH_0002271601"/>
</dbReference>
<keyword evidence="3" id="KW-1185">Reference proteome</keyword>
<evidence type="ECO:0000313" key="3">
    <source>
        <dbReference type="Proteomes" id="UP000271098"/>
    </source>
</evidence>
<sequence length="565" mass="62695">MVHTPVESSEYETITVKRNKASVRKPAKSTYLNKTVDGDEVLRLKVESSLQKAGSNIPDDNEYPREVSETFRNNSKDSNRDASDQQILKKHVNSNEKISGASSKAAIKKPGTQVTDEYGIRVHSDVDITKFEEIPLNKTKTEESVEETITNEFGFPVHTRTDEETGRYQVLDPEPMFSVDERITNEDGWEVHSRVPTDDFQTLNTTNIKSDESKILVVHHPTSSEEADEASEDTMISETFVANQTENGSEGEKSTEKGTAKQSKDAKTTSTENLGTSAGLEETTSNDIQEERQSRTKETGERSEKKSDGLRNTNVESTTTKILGTSTKTGKTKSDDNRKDADPRSREVEEKEEGTKRITEAKFVSASTRSPEAPVQSEKVTSKSSQTVSNFSLKNQADKASNSSLKDQADKKEIKSENVNLGYTSTGNTNDLNAEHSSGIREVTATTQPSKMIISSTEQSTKAATVAEMRNSEAADKAKSITGGENGNFTETGFFESEEATDEPKVEDARVLSGSGNEENELNARKRKKHCHHRRAQRLLKCLLKHQKSDQRIQAKLRRPEEIVT</sequence>
<name>A0A183ENZ8_9BILA</name>
<feature type="compositionally biased region" description="Polar residues" evidence="1">
    <location>
        <begin position="378"/>
        <end position="406"/>
    </location>
</feature>
<dbReference type="AlphaFoldDB" id="A0A183ENZ8"/>
<accession>A0A183ENZ8</accession>
<feature type="compositionally biased region" description="Basic and acidic residues" evidence="1">
    <location>
        <begin position="407"/>
        <end position="416"/>
    </location>
</feature>
<feature type="compositionally biased region" description="Polar residues" evidence="1">
    <location>
        <begin position="417"/>
        <end position="434"/>
    </location>
</feature>
<evidence type="ECO:0000313" key="4">
    <source>
        <dbReference type="WBParaSite" id="GPUH_0002271601-mRNA-1"/>
    </source>
</evidence>
<feature type="compositionally biased region" description="Basic and acidic residues" evidence="1">
    <location>
        <begin position="62"/>
        <end position="83"/>
    </location>
</feature>
<proteinExistence type="predicted"/>
<evidence type="ECO:0000256" key="1">
    <source>
        <dbReference type="SAM" id="MobiDB-lite"/>
    </source>
</evidence>
<organism evidence="4">
    <name type="scientific">Gongylonema pulchrum</name>
    <dbReference type="NCBI Taxonomy" id="637853"/>
    <lineage>
        <taxon>Eukaryota</taxon>
        <taxon>Metazoa</taxon>
        <taxon>Ecdysozoa</taxon>
        <taxon>Nematoda</taxon>
        <taxon>Chromadorea</taxon>
        <taxon>Rhabditida</taxon>
        <taxon>Spirurina</taxon>
        <taxon>Spiruromorpha</taxon>
        <taxon>Spiruroidea</taxon>
        <taxon>Gongylonematidae</taxon>
        <taxon>Gongylonema</taxon>
    </lineage>
</organism>
<dbReference type="Proteomes" id="UP000271098">
    <property type="component" value="Unassembled WGS sequence"/>
</dbReference>
<feature type="compositionally biased region" description="Polar residues" evidence="1">
    <location>
        <begin position="268"/>
        <end position="287"/>
    </location>
</feature>
<reference evidence="4" key="1">
    <citation type="submission" date="2016-06" db="UniProtKB">
        <authorList>
            <consortium name="WormBaseParasite"/>
        </authorList>
    </citation>
    <scope>IDENTIFICATION</scope>
</reference>
<feature type="compositionally biased region" description="Basic and acidic residues" evidence="1">
    <location>
        <begin position="250"/>
        <end position="267"/>
    </location>
</feature>
<gene>
    <name evidence="2" type="ORF">GPUH_LOCUS22689</name>
</gene>
<protein>
    <submittedName>
        <fullName evidence="4">Titin</fullName>
    </submittedName>
</protein>
<feature type="region of interest" description="Disordered" evidence="1">
    <location>
        <begin position="469"/>
        <end position="533"/>
    </location>
</feature>
<feature type="compositionally biased region" description="Basic and acidic residues" evidence="1">
    <location>
        <begin position="332"/>
        <end position="360"/>
    </location>
</feature>
<dbReference type="EMBL" id="UYRT01095707">
    <property type="protein sequence ID" value="VDN40399.1"/>
    <property type="molecule type" value="Genomic_DNA"/>
</dbReference>
<feature type="region of interest" description="Disordered" evidence="1">
    <location>
        <begin position="49"/>
        <end position="112"/>
    </location>
</feature>
<feature type="region of interest" description="Disordered" evidence="1">
    <location>
        <begin position="220"/>
        <end position="434"/>
    </location>
</feature>
<feature type="compositionally biased region" description="Basic and acidic residues" evidence="1">
    <location>
        <begin position="470"/>
        <end position="479"/>
    </location>
</feature>
<reference evidence="2 3" key="2">
    <citation type="submission" date="2018-11" db="EMBL/GenBank/DDBJ databases">
        <authorList>
            <consortium name="Pathogen Informatics"/>
        </authorList>
    </citation>
    <scope>NUCLEOTIDE SEQUENCE [LARGE SCALE GENOMIC DNA]</scope>
</reference>